<dbReference type="STRING" id="291169.A9E74_01237"/>
<dbReference type="CDD" id="cd04847">
    <property type="entry name" value="Peptidases_S8_Subtilisin_like_2"/>
    <property type="match status" value="1"/>
</dbReference>
<dbReference type="AlphaFoldDB" id="A0A1E3GSJ4"/>
<feature type="region of interest" description="Disordered" evidence="1">
    <location>
        <begin position="402"/>
        <end position="426"/>
    </location>
</feature>
<organism evidence="3 4">
    <name type="scientific">Methylophaga muralis</name>
    <dbReference type="NCBI Taxonomy" id="291169"/>
    <lineage>
        <taxon>Bacteria</taxon>
        <taxon>Pseudomonadati</taxon>
        <taxon>Pseudomonadota</taxon>
        <taxon>Gammaproteobacteria</taxon>
        <taxon>Thiotrichales</taxon>
        <taxon>Piscirickettsiaceae</taxon>
        <taxon>Methylophaga</taxon>
    </lineage>
</organism>
<dbReference type="GO" id="GO:0004252">
    <property type="term" value="F:serine-type endopeptidase activity"/>
    <property type="evidence" value="ECO:0007669"/>
    <property type="project" value="InterPro"/>
</dbReference>
<dbReference type="PATRIC" id="fig|291169.3.peg.1242"/>
<accession>A0A1E3GSJ4</accession>
<dbReference type="GO" id="GO:0006508">
    <property type="term" value="P:proteolysis"/>
    <property type="evidence" value="ECO:0007669"/>
    <property type="project" value="InterPro"/>
</dbReference>
<dbReference type="InterPro" id="IPR000209">
    <property type="entry name" value="Peptidase_S8/S53_dom"/>
</dbReference>
<dbReference type="SUPFAM" id="SSF52743">
    <property type="entry name" value="Subtilisin-like"/>
    <property type="match status" value="1"/>
</dbReference>
<evidence type="ECO:0000259" key="2">
    <source>
        <dbReference type="Pfam" id="PF00082"/>
    </source>
</evidence>
<comment type="caution">
    <text evidence="3">The sequence shown here is derived from an EMBL/GenBank/DDBJ whole genome shotgun (WGS) entry which is preliminary data.</text>
</comment>
<sequence length="506" mass="56522">MAGLAIWGDLSESLAADRTITVGHYIESVKLLRHSGDNSEEHLGVLTADAVSYPEINNPNRTRIHCMAITAKDSRDRGKPSAWSAEIDSLAADYLGENETRRLFIISAGNSSGSLTDMANYPEHSILQDVHDPGQSWNALTIGSYTEKNLITEADAGERQPLAPRGGISPHSTTSLTWEEGKYPIKPEVVFEGGNVAVDQYGCTSIPSLDLLSTHHDLTTRLLTTFNATSASTALASKFAAEIYSQYPEFWPETVRGLIVHSAEWTDEMINQFNPSGSEKRRVLNRLKAVGYGVPNLERALWSINNSLSMIIEDSIQPFDKPRGKAIGTRDMHLHNLPWPVEALANLGEIEVEMSVTLSYFIEPNPSSRIVSGKYSYQSFGLRFDVKRPVETIDEFRKRVNRQARDEEEGTSSTTSDPNWLIGPTNRHRGSIHKDVWRGRAVDLSERGALIIYPAMGWWKTRTRLERYNKEARYSLIVSIKVQDQDVDIYSEVLSKTEIAQIVTIS</sequence>
<evidence type="ECO:0000313" key="3">
    <source>
        <dbReference type="EMBL" id="ODN66997.1"/>
    </source>
</evidence>
<name>A0A1E3GSJ4_9GAMM</name>
<feature type="domain" description="Peptidase S8/S53" evidence="2">
    <location>
        <begin position="1"/>
        <end position="293"/>
    </location>
</feature>
<keyword evidence="4" id="KW-1185">Reference proteome</keyword>
<reference evidence="3 4" key="1">
    <citation type="submission" date="2016-07" db="EMBL/GenBank/DDBJ databases">
        <title>Draft Genome Sequence of Methylophaga muralis Bur 1.</title>
        <authorList>
            <person name="Vasilenko O.V."/>
            <person name="Doronina N.V."/>
            <person name="Shmareva M.N."/>
            <person name="Tarlachkov S.V."/>
            <person name="Mustakhimov I."/>
            <person name="Trotsenko Y.A."/>
        </authorList>
    </citation>
    <scope>NUCLEOTIDE SEQUENCE [LARGE SCALE GENOMIC DNA]</scope>
    <source>
        <strain evidence="3 4">Bur 1</strain>
    </source>
</reference>
<gene>
    <name evidence="3" type="ORF">A9E74_01237</name>
</gene>
<dbReference type="InterPro" id="IPR036852">
    <property type="entry name" value="Peptidase_S8/S53_dom_sf"/>
</dbReference>
<dbReference type="Pfam" id="PF00082">
    <property type="entry name" value="Peptidase_S8"/>
    <property type="match status" value="1"/>
</dbReference>
<dbReference type="InterPro" id="IPR034074">
    <property type="entry name" value="Y4bN_pept_dom"/>
</dbReference>
<protein>
    <recommendedName>
        <fullName evidence="2">Peptidase S8/S53 domain-containing protein</fullName>
    </recommendedName>
</protein>
<dbReference type="Proteomes" id="UP000094379">
    <property type="component" value="Unassembled WGS sequence"/>
</dbReference>
<proteinExistence type="predicted"/>
<dbReference type="EMBL" id="MCRI01000010">
    <property type="protein sequence ID" value="ODN66997.1"/>
    <property type="molecule type" value="Genomic_DNA"/>
</dbReference>
<evidence type="ECO:0000256" key="1">
    <source>
        <dbReference type="SAM" id="MobiDB-lite"/>
    </source>
</evidence>
<evidence type="ECO:0000313" key="4">
    <source>
        <dbReference type="Proteomes" id="UP000094379"/>
    </source>
</evidence>
<dbReference type="Gene3D" id="3.40.50.200">
    <property type="entry name" value="Peptidase S8/S53 domain"/>
    <property type="match status" value="1"/>
</dbReference>